<evidence type="ECO:0000256" key="3">
    <source>
        <dbReference type="ARBA" id="ARBA00023186"/>
    </source>
</evidence>
<sequence length="687" mass="73922">MTEPILVVDMGSWAVSAAVLTHDQLHPVREPVTGGLRWPGGATLQTGVGRPRLLVGGAAEHARDQQPRQYVDGVRRAVDANAPIWLGDQLLNAAELVSAALDAVVEEARRIHGPIGRVVMTVPTGYRTHDPRREVLVAAASVSGYPDVELVGDATAAVLDPMTLLEVPDGSYVLVCDLGATWSATLTQIQRGQPVPLSQESSGSGRDLDVVLAADLRATLSEWVEPAFAAGGDTSVRASFHALDIVRQLKHRLAELPEAAEAIEPGIPQYRLDRRLLDQLTEPAMRWLVASCRAVIARAGIVPSDVTTVLLVGGHAHLPNVGPVLHNGLGRPVTRPADPELAVLRGTAAWTRARTDRAVPAEPPQWRVEPLAWTVPGGRGRLVRWLVKEGEGYGPGAPLAQVRTADDRVYELTAGRTEGVLLEQRTPVGNMVVSGAIAAHVRIEPTTERYQLAKRHHLRVAGDWLLLPDRRMIVESSRTGEYVKVRAIDTGALVAELRPGRGTARGQVAFGPGQQLALVTWDTAGHFAVWDVLSGRMTSSFSDGHRPDAVMVNEAEWRLVATGEGAATVGRYRRDVATVWDLSTGNRLDKVVGEDLPRRFTGYSGSSRADAFAAEMSSPDGRLRAAAQPGTLTVRDLETETEVFRTDLPPATHVSTAFCAAGRHLLARGTDDDGAWLDVWEILESAA</sequence>
<protein>
    <recommendedName>
        <fullName evidence="6">Hsp70 protein</fullName>
    </recommendedName>
</protein>
<reference evidence="4" key="1">
    <citation type="journal article" date="2014" name="Int. J. Syst. Evol. Microbiol.">
        <title>Complete genome sequence of Corynebacterium casei LMG S-19264T (=DSM 44701T), isolated from a smear-ripened cheese.</title>
        <authorList>
            <consortium name="US DOE Joint Genome Institute (JGI-PGF)"/>
            <person name="Walter F."/>
            <person name="Albersmeier A."/>
            <person name="Kalinowski J."/>
            <person name="Ruckert C."/>
        </authorList>
    </citation>
    <scope>NUCLEOTIDE SEQUENCE</scope>
    <source>
        <strain evidence="4">JCM 19831</strain>
    </source>
</reference>
<dbReference type="GO" id="GO:0140662">
    <property type="term" value="F:ATP-dependent protein folding chaperone"/>
    <property type="evidence" value="ECO:0007669"/>
    <property type="project" value="InterPro"/>
</dbReference>
<gene>
    <name evidence="4" type="ORF">GCM10007977_018730</name>
</gene>
<dbReference type="Gene3D" id="2.130.10.10">
    <property type="entry name" value="YVTN repeat-like/Quinoprotein amine dehydrogenase"/>
    <property type="match status" value="1"/>
</dbReference>
<reference evidence="4" key="2">
    <citation type="submission" date="2020-09" db="EMBL/GenBank/DDBJ databases">
        <authorList>
            <person name="Sun Q."/>
            <person name="Ohkuma M."/>
        </authorList>
    </citation>
    <scope>NUCLEOTIDE SEQUENCE</scope>
    <source>
        <strain evidence="4">JCM 19831</strain>
    </source>
</reference>
<dbReference type="AlphaFoldDB" id="A0A917TD07"/>
<evidence type="ECO:0008006" key="6">
    <source>
        <dbReference type="Google" id="ProtNLM"/>
    </source>
</evidence>
<dbReference type="Gene3D" id="3.90.640.10">
    <property type="entry name" value="Actin, Chain A, domain 4"/>
    <property type="match status" value="1"/>
</dbReference>
<organism evidence="4 5">
    <name type="scientific">Dactylosporangium sucinum</name>
    <dbReference type="NCBI Taxonomy" id="1424081"/>
    <lineage>
        <taxon>Bacteria</taxon>
        <taxon>Bacillati</taxon>
        <taxon>Actinomycetota</taxon>
        <taxon>Actinomycetes</taxon>
        <taxon>Micromonosporales</taxon>
        <taxon>Micromonosporaceae</taxon>
        <taxon>Dactylosporangium</taxon>
    </lineage>
</organism>
<keyword evidence="2" id="KW-0067">ATP-binding</keyword>
<keyword evidence="3" id="KW-0143">Chaperone</keyword>
<accession>A0A917TD07</accession>
<evidence type="ECO:0000313" key="4">
    <source>
        <dbReference type="EMBL" id="GGM17746.1"/>
    </source>
</evidence>
<keyword evidence="5" id="KW-1185">Reference proteome</keyword>
<evidence type="ECO:0000256" key="1">
    <source>
        <dbReference type="ARBA" id="ARBA00022741"/>
    </source>
</evidence>
<dbReference type="SUPFAM" id="SSF53067">
    <property type="entry name" value="Actin-like ATPase domain"/>
    <property type="match status" value="2"/>
</dbReference>
<comment type="caution">
    <text evidence="4">The sequence shown here is derived from an EMBL/GenBank/DDBJ whole genome shotgun (WGS) entry which is preliminary data.</text>
</comment>
<evidence type="ECO:0000313" key="5">
    <source>
        <dbReference type="Proteomes" id="UP000642070"/>
    </source>
</evidence>
<dbReference type="Gene3D" id="3.30.420.40">
    <property type="match status" value="2"/>
</dbReference>
<proteinExistence type="predicted"/>
<dbReference type="Proteomes" id="UP000642070">
    <property type="component" value="Unassembled WGS sequence"/>
</dbReference>
<dbReference type="RefSeq" id="WP_190249341.1">
    <property type="nucleotide sequence ID" value="NZ_BMPI01000007.1"/>
</dbReference>
<dbReference type="EMBL" id="BMPI01000007">
    <property type="protein sequence ID" value="GGM17746.1"/>
    <property type="molecule type" value="Genomic_DNA"/>
</dbReference>
<dbReference type="PANTHER" id="PTHR42749:SF1">
    <property type="entry name" value="CELL SHAPE-DETERMINING PROTEIN MREB"/>
    <property type="match status" value="1"/>
</dbReference>
<evidence type="ECO:0000256" key="2">
    <source>
        <dbReference type="ARBA" id="ARBA00022840"/>
    </source>
</evidence>
<name>A0A917TD07_9ACTN</name>
<dbReference type="InterPro" id="IPR043129">
    <property type="entry name" value="ATPase_NBD"/>
</dbReference>
<dbReference type="Pfam" id="PF00012">
    <property type="entry name" value="HSP70"/>
    <property type="match status" value="1"/>
</dbReference>
<keyword evidence="1" id="KW-0547">Nucleotide-binding</keyword>
<dbReference type="SUPFAM" id="SSF50960">
    <property type="entry name" value="TolB, C-terminal domain"/>
    <property type="match status" value="1"/>
</dbReference>
<dbReference type="PANTHER" id="PTHR42749">
    <property type="entry name" value="CELL SHAPE-DETERMINING PROTEIN MREB"/>
    <property type="match status" value="1"/>
</dbReference>
<dbReference type="InterPro" id="IPR015943">
    <property type="entry name" value="WD40/YVTN_repeat-like_dom_sf"/>
</dbReference>
<dbReference type="InterPro" id="IPR013126">
    <property type="entry name" value="Hsp_70_fam"/>
</dbReference>
<dbReference type="GO" id="GO:0005524">
    <property type="term" value="F:ATP binding"/>
    <property type="evidence" value="ECO:0007669"/>
    <property type="project" value="UniProtKB-KW"/>
</dbReference>